<evidence type="ECO:0000256" key="1">
    <source>
        <dbReference type="SAM" id="MobiDB-lite"/>
    </source>
</evidence>
<feature type="compositionally biased region" description="Polar residues" evidence="1">
    <location>
        <begin position="258"/>
        <end position="291"/>
    </location>
</feature>
<evidence type="ECO:0000313" key="2">
    <source>
        <dbReference type="EMBL" id="CAH1404723.1"/>
    </source>
</evidence>
<name>A0A9P0MRP6_NEZVI</name>
<proteinExistence type="predicted"/>
<reference evidence="2" key="1">
    <citation type="submission" date="2022-01" db="EMBL/GenBank/DDBJ databases">
        <authorList>
            <person name="King R."/>
        </authorList>
    </citation>
    <scope>NUCLEOTIDE SEQUENCE</scope>
</reference>
<dbReference type="EMBL" id="OV725082">
    <property type="protein sequence ID" value="CAH1404723.1"/>
    <property type="molecule type" value="Genomic_DNA"/>
</dbReference>
<feature type="region of interest" description="Disordered" evidence="1">
    <location>
        <begin position="22"/>
        <end position="78"/>
    </location>
</feature>
<dbReference type="Proteomes" id="UP001152798">
    <property type="component" value="Chromosome 6"/>
</dbReference>
<keyword evidence="3" id="KW-1185">Reference proteome</keyword>
<protein>
    <submittedName>
        <fullName evidence="2">Uncharacterized protein</fullName>
    </submittedName>
</protein>
<feature type="compositionally biased region" description="Basic and acidic residues" evidence="1">
    <location>
        <begin position="319"/>
        <end position="328"/>
    </location>
</feature>
<gene>
    <name evidence="2" type="ORF">NEZAVI_LOCUS13082</name>
</gene>
<sequence length="342" mass="37851">MSARQLAGSSGLSDQAVLSKLLKRKVRSNSSISSRDGTNEKKRANSNNSVIKTTPKNPNQKQTYVNSHNLPNSTNTEMNNSIIENNNSTTHIIESILEHDANNTGVPENVVQSSNATNTPTTINSIPNIPVSNREVTEHLPPEAEHDRLTYTVPISQKLHNMTYAQATCTKTTYYNTTPQFTTAQTTSVTPHYAISHNIAPHHTTQISNPKTSNESLHYVIPHNIIPHHIAPQITNPQTSNISPHSVMPHNSIPHHTIPQTIDPRTSNISPQYSTPHTTSITPQHSINQTRIIPDRPKNGSSEITVRKQGLIYTGSLSDKIKPDRESPWKIGRLKSRSAEET</sequence>
<evidence type="ECO:0000313" key="3">
    <source>
        <dbReference type="Proteomes" id="UP001152798"/>
    </source>
</evidence>
<feature type="region of interest" description="Disordered" evidence="1">
    <location>
        <begin position="252"/>
        <end position="342"/>
    </location>
</feature>
<dbReference type="AlphaFoldDB" id="A0A9P0MRP6"/>
<organism evidence="2 3">
    <name type="scientific">Nezara viridula</name>
    <name type="common">Southern green stink bug</name>
    <name type="synonym">Cimex viridulus</name>
    <dbReference type="NCBI Taxonomy" id="85310"/>
    <lineage>
        <taxon>Eukaryota</taxon>
        <taxon>Metazoa</taxon>
        <taxon>Ecdysozoa</taxon>
        <taxon>Arthropoda</taxon>
        <taxon>Hexapoda</taxon>
        <taxon>Insecta</taxon>
        <taxon>Pterygota</taxon>
        <taxon>Neoptera</taxon>
        <taxon>Paraneoptera</taxon>
        <taxon>Hemiptera</taxon>
        <taxon>Heteroptera</taxon>
        <taxon>Panheteroptera</taxon>
        <taxon>Pentatomomorpha</taxon>
        <taxon>Pentatomoidea</taxon>
        <taxon>Pentatomidae</taxon>
        <taxon>Pentatominae</taxon>
        <taxon>Nezara</taxon>
    </lineage>
</organism>
<feature type="compositionally biased region" description="Polar residues" evidence="1">
    <location>
        <begin position="45"/>
        <end position="73"/>
    </location>
</feature>
<accession>A0A9P0MRP6</accession>